<dbReference type="Gene3D" id="3.10.129.10">
    <property type="entry name" value="Hotdog Thioesterase"/>
    <property type="match status" value="1"/>
</dbReference>
<organism evidence="1 2">
    <name type="scientific">Cupriavidus taiwanensis</name>
    <dbReference type="NCBI Taxonomy" id="164546"/>
    <lineage>
        <taxon>Bacteria</taxon>
        <taxon>Pseudomonadati</taxon>
        <taxon>Pseudomonadota</taxon>
        <taxon>Betaproteobacteria</taxon>
        <taxon>Burkholderiales</taxon>
        <taxon>Burkholderiaceae</taxon>
        <taxon>Cupriavidus</taxon>
    </lineage>
</organism>
<dbReference type="Proteomes" id="UP000254259">
    <property type="component" value="Chromosome CBM2636"/>
</dbReference>
<evidence type="ECO:0008006" key="3">
    <source>
        <dbReference type="Google" id="ProtNLM"/>
    </source>
</evidence>
<reference evidence="1 2" key="1">
    <citation type="submission" date="2018-01" db="EMBL/GenBank/DDBJ databases">
        <authorList>
            <person name="Clerissi C."/>
        </authorList>
    </citation>
    <scope>NUCLEOTIDE SEQUENCE [LARGE SCALE GENOMIC DNA]</scope>
    <source>
        <strain evidence="1">Cupriavidus taiwanensis SWF 66322</strain>
    </source>
</reference>
<proteinExistence type="predicted"/>
<dbReference type="AlphaFoldDB" id="A0A9Q7UVV3"/>
<dbReference type="InterPro" id="IPR029069">
    <property type="entry name" value="HotDog_dom_sf"/>
</dbReference>
<dbReference type="SUPFAM" id="SSF54637">
    <property type="entry name" value="Thioesterase/thiol ester dehydrase-isomerase"/>
    <property type="match status" value="1"/>
</dbReference>
<gene>
    <name evidence="1" type="ORF">CBM2636_11671</name>
</gene>
<evidence type="ECO:0000313" key="1">
    <source>
        <dbReference type="EMBL" id="SPD64648.1"/>
    </source>
</evidence>
<accession>A0A9Q7UVV3</accession>
<evidence type="ECO:0000313" key="2">
    <source>
        <dbReference type="Proteomes" id="UP000254259"/>
    </source>
</evidence>
<protein>
    <recommendedName>
        <fullName evidence="3">Thioesterase domain-containing protein</fullName>
    </recommendedName>
</protein>
<dbReference type="EMBL" id="LT984813">
    <property type="protein sequence ID" value="SPD64648.1"/>
    <property type="molecule type" value="Genomic_DNA"/>
</dbReference>
<sequence length="191" mass="20415">MSRAARAITLRQESRLFRSPAMPPTIAAVPLSQDRRPAGVDPRMRAMVDNVLLGSPVARALGLRLASLAPDHVELEMPFLPTNVTHGSIVHGGVIATLIDIDRHCRRGRGCVRCQCRRGEGRGDRFAVDPVPGAGARCRAAGGGIGGPARPPAGCDGCLGVRRSARRRRAGCQGLDEQCHVLSALRLRAFY</sequence>
<name>A0A9Q7UVV3_9BURK</name>